<name>A0A2S5SSM3_9BURK</name>
<dbReference type="GO" id="GO:0016788">
    <property type="term" value="F:hydrolase activity, acting on ester bonds"/>
    <property type="evidence" value="ECO:0007669"/>
    <property type="project" value="UniProtKB-ARBA"/>
</dbReference>
<dbReference type="InterPro" id="IPR036514">
    <property type="entry name" value="SGNH_hydro_sf"/>
</dbReference>
<organism evidence="1 2">
    <name type="scientific">Caldimonas caldifontis</name>
    <dbReference type="NCBI Taxonomy" id="1452508"/>
    <lineage>
        <taxon>Bacteria</taxon>
        <taxon>Pseudomonadati</taxon>
        <taxon>Pseudomonadota</taxon>
        <taxon>Betaproteobacteria</taxon>
        <taxon>Burkholderiales</taxon>
        <taxon>Sphaerotilaceae</taxon>
        <taxon>Caldimonas</taxon>
    </lineage>
</organism>
<reference evidence="1 2" key="1">
    <citation type="submission" date="2018-02" db="EMBL/GenBank/DDBJ databases">
        <title>Reclassifiation of [Polyangium] brachysporum DSM 7029 as Guopingzhaonella breviflexa gen. nov., sp. nov., a member of the family Comamonadaceae.</title>
        <authorList>
            <person name="Tang B."/>
        </authorList>
    </citation>
    <scope>NUCLEOTIDE SEQUENCE [LARGE SCALE GENOMIC DNA]</scope>
    <source>
        <strain evidence="1 2">BCRC 80649</strain>
    </source>
</reference>
<dbReference type="AlphaFoldDB" id="A0A2S5SSM3"/>
<gene>
    <name evidence="1" type="ORF">C1704_12560</name>
</gene>
<dbReference type="Proteomes" id="UP000238605">
    <property type="component" value="Unassembled WGS sequence"/>
</dbReference>
<dbReference type="PROSITE" id="PS51257">
    <property type="entry name" value="PROKAR_LIPOPROTEIN"/>
    <property type="match status" value="1"/>
</dbReference>
<protein>
    <recommendedName>
        <fullName evidence="3">SGNH/GDSL hydrolase family protein</fullName>
    </recommendedName>
</protein>
<dbReference type="SUPFAM" id="SSF52266">
    <property type="entry name" value="SGNH hydrolase"/>
    <property type="match status" value="1"/>
</dbReference>
<proteinExistence type="predicted"/>
<evidence type="ECO:0000313" key="2">
    <source>
        <dbReference type="Proteomes" id="UP000238605"/>
    </source>
</evidence>
<sequence>MSLRSFGGHRCLKSLAGLVAALALVGCGGDVFNAFEPTRVISFGDGHSAMAGDGRKYTVNNLSNCRSARSWNQIVVENYGFAFAACNPSNLTGNRVAQLYADETWTLADVRAQVEAQLPTLGTGDMVLIQAGTQDVWALYQQDPGIDAPATFPGCDAANLPATLSSACERGADLGRLIQQITDRDARVLAIDLVNQGKTPRGLAESAQGQRLLKALTDAYNSGFYNSFGGNSRKAAYAQINNFVRLATDNDSNTGTRFRNETDPACTVASSLDCNLSTVNADYRENVNDNRFVYADSLYFSPQMHRLIGNLAWNRAERHPY</sequence>
<dbReference type="Gene3D" id="3.40.50.1110">
    <property type="entry name" value="SGNH hydrolase"/>
    <property type="match status" value="1"/>
</dbReference>
<comment type="caution">
    <text evidence="1">The sequence shown here is derived from an EMBL/GenBank/DDBJ whole genome shotgun (WGS) entry which is preliminary data.</text>
</comment>
<accession>A0A2S5SSM3</accession>
<keyword evidence="2" id="KW-1185">Reference proteome</keyword>
<dbReference type="OrthoDB" id="9148933at2"/>
<evidence type="ECO:0000313" key="1">
    <source>
        <dbReference type="EMBL" id="PPE65742.1"/>
    </source>
</evidence>
<dbReference type="RefSeq" id="WP_104303076.1">
    <property type="nucleotide sequence ID" value="NZ_PSNX01000011.1"/>
</dbReference>
<evidence type="ECO:0008006" key="3">
    <source>
        <dbReference type="Google" id="ProtNLM"/>
    </source>
</evidence>
<dbReference type="EMBL" id="PSNX01000011">
    <property type="protein sequence ID" value="PPE65742.1"/>
    <property type="molecule type" value="Genomic_DNA"/>
</dbReference>